<dbReference type="Proteomes" id="UP000830116">
    <property type="component" value="Chromosome"/>
</dbReference>
<protein>
    <submittedName>
        <fullName evidence="2">Uncharacterized protein</fullName>
    </submittedName>
</protein>
<dbReference type="EMBL" id="CP093442">
    <property type="protein sequence ID" value="UOF01097.1"/>
    <property type="molecule type" value="Genomic_DNA"/>
</dbReference>
<feature type="chain" id="PRO_5047390022" evidence="1">
    <location>
        <begin position="22"/>
        <end position="273"/>
    </location>
</feature>
<keyword evidence="3" id="KW-1185">Reference proteome</keyword>
<sequence>MALRSILGFLVTLSLAAPALANTSKKEAKAPPSSWSGFVNVSRSTSLYDFQDGTKRDGIDYMGRVSYRISENYSTRAQIGYSQDLIDYENDDVSNLSFNFSRAAVSVGKYLKGGYLLGLGLPTSRDASKFQSLQASVSGGVTAAINPDLLLTGFSISGSAIFVRNFHQYITRADGPVNTEYAANQSLSFAYNFSSGVYISASFAYVSVFSYQNVMRNSFEISQDIGYQVHDHLSLSVGHTNGGSALKANGTDSNIQILNENDSTVYASATVLF</sequence>
<dbReference type="RefSeq" id="WP_243537370.1">
    <property type="nucleotide sequence ID" value="NZ_CP093442.1"/>
</dbReference>
<keyword evidence="1" id="KW-0732">Signal</keyword>
<accession>A0ABY4CB28</accession>
<evidence type="ECO:0000313" key="3">
    <source>
        <dbReference type="Proteomes" id="UP000830116"/>
    </source>
</evidence>
<evidence type="ECO:0000256" key="1">
    <source>
        <dbReference type="SAM" id="SignalP"/>
    </source>
</evidence>
<evidence type="ECO:0000313" key="2">
    <source>
        <dbReference type="EMBL" id="UOF01097.1"/>
    </source>
</evidence>
<name>A0ABY4CB28_9BACT</name>
<gene>
    <name evidence="2" type="ORF">MNR06_15455</name>
</gene>
<feature type="signal peptide" evidence="1">
    <location>
        <begin position="1"/>
        <end position="21"/>
    </location>
</feature>
<organism evidence="2 3">
    <name type="scientific">Bdellovibrio reynosensis</name>
    <dbReference type="NCBI Taxonomy" id="2835041"/>
    <lineage>
        <taxon>Bacteria</taxon>
        <taxon>Pseudomonadati</taxon>
        <taxon>Bdellovibrionota</taxon>
        <taxon>Bdellovibrionia</taxon>
        <taxon>Bdellovibrionales</taxon>
        <taxon>Pseudobdellovibrionaceae</taxon>
        <taxon>Bdellovibrio</taxon>
    </lineage>
</organism>
<proteinExistence type="predicted"/>
<reference evidence="2" key="1">
    <citation type="submission" date="2022-03" db="EMBL/GenBank/DDBJ databases">
        <title>Genome Identification and Characterization of new species Bdellovibrio reynosense LBG001 sp. nov. from a Mexico soil sample.</title>
        <authorList>
            <person name="Camilli A."/>
            <person name="Ajao Y."/>
            <person name="Guo X."/>
        </authorList>
    </citation>
    <scope>NUCLEOTIDE SEQUENCE</scope>
    <source>
        <strain evidence="2">LBG001</strain>
    </source>
</reference>